<dbReference type="PANTHER" id="PTHR10625:SF26">
    <property type="entry name" value="HISTONE DEACETYLASE DOMAIN-CONTAINING PROTEIN"/>
    <property type="match status" value="1"/>
</dbReference>
<dbReference type="EMBL" id="HBFX01063091">
    <property type="protein sequence ID" value="CAD8987070.1"/>
    <property type="molecule type" value="Transcribed_RNA"/>
</dbReference>
<evidence type="ECO:0000313" key="2">
    <source>
        <dbReference type="EMBL" id="CAD8987070.1"/>
    </source>
</evidence>
<protein>
    <recommendedName>
        <fullName evidence="1">Histone deacetylase domain-containing protein</fullName>
    </recommendedName>
</protein>
<sequence>MGVTDDDDLKNLRFETVARQAPLADLLRVHDWEYLNDLKHRCQEAKKHRGKTWLDPPGHPRDTLVSPESYTVAVRGAGAVCLAVDRVVKGEVRNAFVPLRPPGHHAGPSGLVYSDDGCPTESQGFCLINHVAVGAAYARYNYRGTIERIAIVDFDVHNGNGTAAIVRNLVPHKHTRMISSETSVTMPSYKPWLDETDAENVFFASLHLSAEDFYPRLAVKECCRFGEPEFGLNHEGASDDPAYPNVLSIPMHKTQTVEESSRLFRSLVDSRLINRLRSFRPDLIMISAGFDGHTEDAEGNRGWCHLLEEDYEWITDRLCEVAAEHSRGRIVSVLEGGYHVPQRRGRKGDFDTKAVLSSALATSCAAHVRSLVKG</sequence>
<dbReference type="PANTHER" id="PTHR10625">
    <property type="entry name" value="HISTONE DEACETYLASE HDAC1-RELATED"/>
    <property type="match status" value="1"/>
</dbReference>
<name>A0A7S1HP25_HEMAN</name>
<feature type="domain" description="Histone deacetylase" evidence="1">
    <location>
        <begin position="16"/>
        <end position="340"/>
    </location>
</feature>
<dbReference type="GO" id="GO:0040029">
    <property type="term" value="P:epigenetic regulation of gene expression"/>
    <property type="evidence" value="ECO:0007669"/>
    <property type="project" value="TreeGrafter"/>
</dbReference>
<dbReference type="SUPFAM" id="SSF52768">
    <property type="entry name" value="Arginase/deacetylase"/>
    <property type="match status" value="1"/>
</dbReference>
<dbReference type="InterPro" id="IPR000286">
    <property type="entry name" value="HDACs"/>
</dbReference>
<dbReference type="GO" id="GO:0000118">
    <property type="term" value="C:histone deacetylase complex"/>
    <property type="evidence" value="ECO:0007669"/>
    <property type="project" value="TreeGrafter"/>
</dbReference>
<dbReference type="GO" id="GO:0005737">
    <property type="term" value="C:cytoplasm"/>
    <property type="evidence" value="ECO:0007669"/>
    <property type="project" value="TreeGrafter"/>
</dbReference>
<gene>
    <name evidence="2" type="ORF">HAND00432_LOCUS38083</name>
</gene>
<reference evidence="2" key="1">
    <citation type="submission" date="2021-01" db="EMBL/GenBank/DDBJ databases">
        <authorList>
            <person name="Corre E."/>
            <person name="Pelletier E."/>
            <person name="Niang G."/>
            <person name="Scheremetjew M."/>
            <person name="Finn R."/>
            <person name="Kale V."/>
            <person name="Holt S."/>
            <person name="Cochrane G."/>
            <person name="Meng A."/>
            <person name="Brown T."/>
            <person name="Cohen L."/>
        </authorList>
    </citation>
    <scope>NUCLEOTIDE SEQUENCE</scope>
    <source>
        <strain evidence="2">CCMP644</strain>
    </source>
</reference>
<dbReference type="InterPro" id="IPR023801">
    <property type="entry name" value="His_deacetylse_dom"/>
</dbReference>
<dbReference type="InterPro" id="IPR037138">
    <property type="entry name" value="His_deacetylse_dom_sf"/>
</dbReference>
<accession>A0A7S1HP25</accession>
<dbReference type="InterPro" id="IPR023696">
    <property type="entry name" value="Ureohydrolase_dom_sf"/>
</dbReference>
<dbReference type="AlphaFoldDB" id="A0A7S1HP25"/>
<dbReference type="GO" id="GO:0004407">
    <property type="term" value="F:histone deacetylase activity"/>
    <property type="evidence" value="ECO:0007669"/>
    <property type="project" value="TreeGrafter"/>
</dbReference>
<proteinExistence type="predicted"/>
<evidence type="ECO:0000259" key="1">
    <source>
        <dbReference type="Pfam" id="PF00850"/>
    </source>
</evidence>
<dbReference type="Gene3D" id="3.40.800.20">
    <property type="entry name" value="Histone deacetylase domain"/>
    <property type="match status" value="1"/>
</dbReference>
<dbReference type="PRINTS" id="PR01270">
    <property type="entry name" value="HDASUPER"/>
</dbReference>
<dbReference type="Pfam" id="PF00850">
    <property type="entry name" value="Hist_deacetyl"/>
    <property type="match status" value="1"/>
</dbReference>
<organism evidence="2">
    <name type="scientific">Hemiselmis andersenii</name>
    <name type="common">Cryptophyte alga</name>
    <dbReference type="NCBI Taxonomy" id="464988"/>
    <lineage>
        <taxon>Eukaryota</taxon>
        <taxon>Cryptophyceae</taxon>
        <taxon>Cryptomonadales</taxon>
        <taxon>Hemiselmidaceae</taxon>
        <taxon>Hemiselmis</taxon>
    </lineage>
</organism>